<proteinExistence type="predicted"/>
<evidence type="ECO:0000313" key="1">
    <source>
        <dbReference type="EMBL" id="HGF34669.1"/>
    </source>
</evidence>
<comment type="caution">
    <text evidence="1">The sequence shown here is derived from an EMBL/GenBank/DDBJ whole genome shotgun (WGS) entry which is preliminary data.</text>
</comment>
<gene>
    <name evidence="1" type="ORF">ENW96_09825</name>
</gene>
<reference evidence="1" key="1">
    <citation type="journal article" date="2020" name="mSystems">
        <title>Genome- and Community-Level Interaction Insights into Carbon Utilization and Element Cycling Functions of Hydrothermarchaeota in Hydrothermal Sediment.</title>
        <authorList>
            <person name="Zhou Z."/>
            <person name="Liu Y."/>
            <person name="Xu W."/>
            <person name="Pan J."/>
            <person name="Luo Z.H."/>
            <person name="Li M."/>
        </authorList>
    </citation>
    <scope>NUCLEOTIDE SEQUENCE [LARGE SCALE GENOMIC DNA]</scope>
    <source>
        <strain evidence="1">SpSt-897</strain>
    </source>
</reference>
<name>A0A7C3Z1X2_9BACT</name>
<accession>A0A7C3Z1X2</accession>
<sequence length="135" mass="14382">MAALTKDRATPYRDGIEIEVPVAANTKIYAGSLVCANTNGYAVPAADTVGLKFLGVALEQADNTTGANGAKKVRLRRSGVFEFDALSITQAMVGSAMYIVDDHTIDDASGPNNDIRVGILMKYVSDTKGWVDINR</sequence>
<dbReference type="EMBL" id="DTMF01000243">
    <property type="protein sequence ID" value="HGF34669.1"/>
    <property type="molecule type" value="Genomic_DNA"/>
</dbReference>
<organism evidence="1">
    <name type="scientific">Desulfobacca acetoxidans</name>
    <dbReference type="NCBI Taxonomy" id="60893"/>
    <lineage>
        <taxon>Bacteria</taxon>
        <taxon>Pseudomonadati</taxon>
        <taxon>Thermodesulfobacteriota</taxon>
        <taxon>Desulfobaccia</taxon>
        <taxon>Desulfobaccales</taxon>
        <taxon>Desulfobaccaceae</taxon>
        <taxon>Desulfobacca</taxon>
    </lineage>
</organism>
<dbReference type="AlphaFoldDB" id="A0A7C3Z1X2"/>
<evidence type="ECO:0008006" key="2">
    <source>
        <dbReference type="Google" id="ProtNLM"/>
    </source>
</evidence>
<protein>
    <recommendedName>
        <fullName evidence="2">DUF2190 family protein</fullName>
    </recommendedName>
</protein>